<sequence length="175" mass="18565">MSGSGCERRLGPLDRPLAEAGYDPSEHGVLTVARYYFQSFAFPNSQAWINAFAKAESLFPPGMARAGASEIAVAVLAAVQQMRAARGSGFRFSNPDCPGCARILSPHERQFMEVLVALRRGRRSRAHTAAMLICEGNASETFLVAMSDLAALTGALSPGQVHPVGAQCDRGPAVS</sequence>
<dbReference type="EMBL" id="JAESJJ010000012">
    <property type="protein sequence ID" value="MBL3609272.1"/>
    <property type="molecule type" value="Genomic_DNA"/>
</dbReference>
<keyword evidence="2" id="KW-1185">Reference proteome</keyword>
<dbReference type="GeneID" id="93538910"/>
<comment type="caution">
    <text evidence="1">The sequence shown here is derived from an EMBL/GenBank/DDBJ whole genome shotgun (WGS) entry which is preliminary data.</text>
</comment>
<dbReference type="Proteomes" id="UP000604473">
    <property type="component" value="Unassembled WGS sequence"/>
</dbReference>
<dbReference type="RefSeq" id="WP_052677955.1">
    <property type="nucleotide sequence ID" value="NZ_CP015421.1"/>
</dbReference>
<accession>A0ABS1RT70</accession>
<gene>
    <name evidence="1" type="ORF">JMM60_10765</name>
</gene>
<reference evidence="1 2" key="1">
    <citation type="submission" date="2021-01" db="EMBL/GenBank/DDBJ databases">
        <title>Draft genomes of Rhodovulum sulfidophilum.</title>
        <authorList>
            <person name="Guzman M.S."/>
        </authorList>
    </citation>
    <scope>NUCLEOTIDE SEQUENCE [LARGE SCALE GENOMIC DNA]</scope>
    <source>
        <strain evidence="1 2">AB35</strain>
    </source>
</reference>
<proteinExistence type="predicted"/>
<name>A0ABS1RT70_RHOSU</name>
<evidence type="ECO:0000313" key="1">
    <source>
        <dbReference type="EMBL" id="MBL3609272.1"/>
    </source>
</evidence>
<protein>
    <submittedName>
        <fullName evidence="1">Uncharacterized protein</fullName>
    </submittedName>
</protein>
<evidence type="ECO:0000313" key="2">
    <source>
        <dbReference type="Proteomes" id="UP000604473"/>
    </source>
</evidence>
<organism evidence="1 2">
    <name type="scientific">Rhodovulum sulfidophilum</name>
    <name type="common">Rhodobacter sulfidophilus</name>
    <dbReference type="NCBI Taxonomy" id="35806"/>
    <lineage>
        <taxon>Bacteria</taxon>
        <taxon>Pseudomonadati</taxon>
        <taxon>Pseudomonadota</taxon>
        <taxon>Alphaproteobacteria</taxon>
        <taxon>Rhodobacterales</taxon>
        <taxon>Paracoccaceae</taxon>
        <taxon>Rhodovulum</taxon>
    </lineage>
</organism>